<comment type="caution">
    <text evidence="1">The sequence shown here is derived from an EMBL/GenBank/DDBJ whole genome shotgun (WGS) entry which is preliminary data.</text>
</comment>
<evidence type="ECO:0000313" key="1">
    <source>
        <dbReference type="EMBL" id="PPU74903.1"/>
    </source>
</evidence>
<accession>A0A2S7DM46</accession>
<evidence type="ECO:0000313" key="2">
    <source>
        <dbReference type="Proteomes" id="UP000239865"/>
    </source>
</evidence>
<sequence>METRKHFETNQMVTSLIPTQHNLAKAFVAVNKVLHYQLLFLVRALSQVDTPTRRDVARLSRDRKTISRPFRLIAADVAQLALKIFQSQLDGYLVS</sequence>
<dbReference type="AlphaFoldDB" id="A0A2S7DM46"/>
<dbReference type="EMBL" id="MDEH01000001">
    <property type="protein sequence ID" value="PPU74903.1"/>
    <property type="molecule type" value="Genomic_DNA"/>
</dbReference>
<reference evidence="1 2" key="1">
    <citation type="submission" date="2016-08" db="EMBL/GenBank/DDBJ databases">
        <authorList>
            <person name="Seilhamer J.J."/>
        </authorList>
    </citation>
    <scope>NUCLEOTIDE SEQUENCE [LARGE SCALE GENOMIC DNA]</scope>
    <source>
        <strain evidence="1 2">CFBP4644</strain>
    </source>
</reference>
<dbReference type="Proteomes" id="UP000239865">
    <property type="component" value="Unassembled WGS sequence"/>
</dbReference>
<proteinExistence type="predicted"/>
<protein>
    <submittedName>
        <fullName evidence="1">Uncharacterized protein</fullName>
    </submittedName>
</protein>
<gene>
    <name evidence="1" type="ORF">XmelCFBP4644_03070</name>
</gene>
<name>A0A2S7DM46_9XANT</name>
<organism evidence="1 2">
    <name type="scientific">Xanthomonas melonis</name>
    <dbReference type="NCBI Taxonomy" id="56456"/>
    <lineage>
        <taxon>Bacteria</taxon>
        <taxon>Pseudomonadati</taxon>
        <taxon>Pseudomonadota</taxon>
        <taxon>Gammaproteobacteria</taxon>
        <taxon>Lysobacterales</taxon>
        <taxon>Lysobacteraceae</taxon>
        <taxon>Xanthomonas</taxon>
    </lineage>
</organism>